<protein>
    <submittedName>
        <fullName evidence="4">Uncharacterized protein</fullName>
    </submittedName>
</protein>
<gene>
    <name evidence="4" type="ORF">V8G54_031386</name>
</gene>
<keyword evidence="3" id="KW-0812">Transmembrane</keyword>
<dbReference type="GO" id="GO:0016628">
    <property type="term" value="F:oxidoreductase activity, acting on the CH-CH group of donors, NAD or NADP as acceptor"/>
    <property type="evidence" value="ECO:0007669"/>
    <property type="project" value="InterPro"/>
</dbReference>
<evidence type="ECO:0000313" key="5">
    <source>
        <dbReference type="Proteomes" id="UP001374535"/>
    </source>
</evidence>
<dbReference type="Gene3D" id="3.40.50.720">
    <property type="entry name" value="NAD(P)-binding Rossmann-like Domain"/>
    <property type="match status" value="1"/>
</dbReference>
<evidence type="ECO:0000256" key="3">
    <source>
        <dbReference type="SAM" id="Phobius"/>
    </source>
</evidence>
<name>A0AAQ3RPF3_VIGMU</name>
<proteinExistence type="inferred from homology"/>
<dbReference type="EMBL" id="CP144692">
    <property type="protein sequence ID" value="WVY99235.1"/>
    <property type="molecule type" value="Genomic_DNA"/>
</dbReference>
<evidence type="ECO:0000256" key="1">
    <source>
        <dbReference type="ARBA" id="ARBA00010371"/>
    </source>
</evidence>
<keyword evidence="3" id="KW-1133">Transmembrane helix</keyword>
<dbReference type="Proteomes" id="UP001374535">
    <property type="component" value="Chromosome 9"/>
</dbReference>
<keyword evidence="5" id="KW-1185">Reference proteome</keyword>
<dbReference type="PANTHER" id="PTHR44573">
    <property type="entry name" value="NADPH-DEPENDENT ALKENAL/ONE OXIDOREDUCTASE, CHLOROPLASTIC"/>
    <property type="match status" value="1"/>
</dbReference>
<organism evidence="4 5">
    <name type="scientific">Vigna mungo</name>
    <name type="common">Black gram</name>
    <name type="synonym">Phaseolus mungo</name>
    <dbReference type="NCBI Taxonomy" id="3915"/>
    <lineage>
        <taxon>Eukaryota</taxon>
        <taxon>Viridiplantae</taxon>
        <taxon>Streptophyta</taxon>
        <taxon>Embryophyta</taxon>
        <taxon>Tracheophyta</taxon>
        <taxon>Spermatophyta</taxon>
        <taxon>Magnoliopsida</taxon>
        <taxon>eudicotyledons</taxon>
        <taxon>Gunneridae</taxon>
        <taxon>Pentapetalae</taxon>
        <taxon>rosids</taxon>
        <taxon>fabids</taxon>
        <taxon>Fabales</taxon>
        <taxon>Fabaceae</taxon>
        <taxon>Papilionoideae</taxon>
        <taxon>50 kb inversion clade</taxon>
        <taxon>NPAAA clade</taxon>
        <taxon>indigoferoid/millettioid clade</taxon>
        <taxon>Phaseoleae</taxon>
        <taxon>Vigna</taxon>
    </lineage>
</organism>
<dbReference type="InterPro" id="IPR044626">
    <property type="entry name" value="AOR-like"/>
</dbReference>
<keyword evidence="3" id="KW-0472">Membrane</keyword>
<dbReference type="PANTHER" id="PTHR44573:SF5">
    <property type="entry name" value="2-METHYLENE-FURAN-3-ONE REDUCTASE-RELATED"/>
    <property type="match status" value="1"/>
</dbReference>
<feature type="transmembrane region" description="Helical" evidence="3">
    <location>
        <begin position="44"/>
        <end position="65"/>
    </location>
</feature>
<reference evidence="4 5" key="1">
    <citation type="journal article" date="2023" name="Life. Sci Alliance">
        <title>Evolutionary insights into 3D genome organization and epigenetic landscape of Vigna mungo.</title>
        <authorList>
            <person name="Junaid A."/>
            <person name="Singh B."/>
            <person name="Bhatia S."/>
        </authorList>
    </citation>
    <scope>NUCLEOTIDE SEQUENCE [LARGE SCALE GENOMIC DNA]</scope>
    <source>
        <strain evidence="4">Urdbean</strain>
    </source>
</reference>
<keyword evidence="2" id="KW-0560">Oxidoreductase</keyword>
<sequence>MLTNEEQQQLLNLLPGVDTAKIPDRQDIKCIPAAGVLSAFGDTISSAMALRELVLMGILLVVYFAKVSMTEAMSKHGALISSTFSAFIPFKSEHGIFNDILRGHVDFTSDRWPSISPSTKDLLAQTVQSNEPIQKLDLLRNLGADLAIDYTKGLLEELEEKFDVVYDIVGEILKL</sequence>
<dbReference type="AlphaFoldDB" id="A0AAQ3RPF3"/>
<accession>A0AAQ3RPF3</accession>
<evidence type="ECO:0000256" key="2">
    <source>
        <dbReference type="ARBA" id="ARBA00023002"/>
    </source>
</evidence>
<evidence type="ECO:0000313" key="4">
    <source>
        <dbReference type="EMBL" id="WVY99235.1"/>
    </source>
</evidence>
<comment type="similarity">
    <text evidence="1">Belongs to the zinc-containing alcohol dehydrogenase family. Quinone oxidoreductase subfamily.</text>
</comment>